<reference evidence="1 2" key="1">
    <citation type="journal article" date="2020" name="Microb. Genom.">
        <title>Genetic diversity of clinical and environmental Mucorales isolates obtained from an investigation of mucormycosis cases among solid organ transplant recipients.</title>
        <authorList>
            <person name="Nguyen M.H."/>
            <person name="Kaul D."/>
            <person name="Muto C."/>
            <person name="Cheng S.J."/>
            <person name="Richter R.A."/>
            <person name="Bruno V.M."/>
            <person name="Liu G."/>
            <person name="Beyhan S."/>
            <person name="Sundermann A.J."/>
            <person name="Mounaud S."/>
            <person name="Pasculle A.W."/>
            <person name="Nierman W.C."/>
            <person name="Driscoll E."/>
            <person name="Cumbie R."/>
            <person name="Clancy C.J."/>
            <person name="Dupont C.L."/>
        </authorList>
    </citation>
    <scope>NUCLEOTIDE SEQUENCE [LARGE SCALE GENOMIC DNA]</scope>
    <source>
        <strain evidence="1 2">GL24</strain>
    </source>
</reference>
<sequence>MALMRPAEMDHKAGERSWFLWAKTKGRSHHALNVSTVAIHALRNPRRSDWQAKGLTLTRPARRPKTMG</sequence>
<dbReference type="Proteomes" id="UP000740926">
    <property type="component" value="Unassembled WGS sequence"/>
</dbReference>
<protein>
    <submittedName>
        <fullName evidence="1">Uncharacterized protein</fullName>
    </submittedName>
</protein>
<dbReference type="AlphaFoldDB" id="A0A9P6XMV5"/>
<evidence type="ECO:0000313" key="1">
    <source>
        <dbReference type="EMBL" id="KAG1526528.1"/>
    </source>
</evidence>
<keyword evidence="2" id="KW-1185">Reference proteome</keyword>
<dbReference type="EMBL" id="JAANIU010017599">
    <property type="protein sequence ID" value="KAG1526528.1"/>
    <property type="molecule type" value="Genomic_DNA"/>
</dbReference>
<proteinExistence type="predicted"/>
<gene>
    <name evidence="1" type="ORF">G6F50_018379</name>
</gene>
<organism evidence="1 2">
    <name type="scientific">Rhizopus delemar</name>
    <dbReference type="NCBI Taxonomy" id="936053"/>
    <lineage>
        <taxon>Eukaryota</taxon>
        <taxon>Fungi</taxon>
        <taxon>Fungi incertae sedis</taxon>
        <taxon>Mucoromycota</taxon>
        <taxon>Mucoromycotina</taxon>
        <taxon>Mucoromycetes</taxon>
        <taxon>Mucorales</taxon>
        <taxon>Mucorineae</taxon>
        <taxon>Rhizopodaceae</taxon>
        <taxon>Rhizopus</taxon>
    </lineage>
</organism>
<name>A0A9P6XMV5_9FUNG</name>
<comment type="caution">
    <text evidence="1">The sequence shown here is derived from an EMBL/GenBank/DDBJ whole genome shotgun (WGS) entry which is preliminary data.</text>
</comment>
<evidence type="ECO:0000313" key="2">
    <source>
        <dbReference type="Proteomes" id="UP000740926"/>
    </source>
</evidence>
<accession>A0A9P6XMV5</accession>